<feature type="region of interest" description="Disordered" evidence="7">
    <location>
        <begin position="647"/>
        <end position="717"/>
    </location>
</feature>
<evidence type="ECO:0000256" key="7">
    <source>
        <dbReference type="SAM" id="MobiDB-lite"/>
    </source>
</evidence>
<dbReference type="VEuPathDB" id="FungiDB:A1O9_00343"/>
<evidence type="ECO:0000313" key="11">
    <source>
        <dbReference type="Proteomes" id="UP000027920"/>
    </source>
</evidence>
<evidence type="ECO:0000256" key="6">
    <source>
        <dbReference type="ARBA" id="ARBA00023136"/>
    </source>
</evidence>
<evidence type="ECO:0000256" key="5">
    <source>
        <dbReference type="ARBA" id="ARBA00022989"/>
    </source>
</evidence>
<keyword evidence="3" id="KW-0813">Transport</keyword>
<keyword evidence="11" id="KW-1185">Reference proteome</keyword>
<dbReference type="Gene3D" id="1.20.1250.20">
    <property type="entry name" value="MFS general substrate transporter like domains"/>
    <property type="match status" value="1"/>
</dbReference>
<reference evidence="10 11" key="1">
    <citation type="submission" date="2013-03" db="EMBL/GenBank/DDBJ databases">
        <title>The Genome Sequence of Exophiala aquamarina CBS 119918.</title>
        <authorList>
            <consortium name="The Broad Institute Genomics Platform"/>
            <person name="Cuomo C."/>
            <person name="de Hoog S."/>
            <person name="Gorbushina A."/>
            <person name="Walker B."/>
            <person name="Young S.K."/>
            <person name="Zeng Q."/>
            <person name="Gargeya S."/>
            <person name="Fitzgerald M."/>
            <person name="Haas B."/>
            <person name="Abouelleil A."/>
            <person name="Allen A.W."/>
            <person name="Alvarado L."/>
            <person name="Arachchi H.M."/>
            <person name="Berlin A.M."/>
            <person name="Chapman S.B."/>
            <person name="Gainer-Dewar J."/>
            <person name="Goldberg J."/>
            <person name="Griggs A."/>
            <person name="Gujja S."/>
            <person name="Hansen M."/>
            <person name="Howarth C."/>
            <person name="Imamovic A."/>
            <person name="Ireland A."/>
            <person name="Larimer J."/>
            <person name="McCowan C."/>
            <person name="Murphy C."/>
            <person name="Pearson M."/>
            <person name="Poon T.W."/>
            <person name="Priest M."/>
            <person name="Roberts A."/>
            <person name="Saif S."/>
            <person name="Shea T."/>
            <person name="Sisk P."/>
            <person name="Sykes S."/>
            <person name="Wortman J."/>
            <person name="Nusbaum C."/>
            <person name="Birren B."/>
        </authorList>
    </citation>
    <scope>NUCLEOTIDE SEQUENCE [LARGE SCALE GENOMIC DNA]</scope>
    <source>
        <strain evidence="10 11">CBS 119918</strain>
    </source>
</reference>
<dbReference type="SUPFAM" id="SSF103473">
    <property type="entry name" value="MFS general substrate transporter"/>
    <property type="match status" value="1"/>
</dbReference>
<gene>
    <name evidence="10" type="ORF">A1O9_00343</name>
</gene>
<feature type="transmembrane region" description="Helical" evidence="8">
    <location>
        <begin position="511"/>
        <end position="535"/>
    </location>
</feature>
<dbReference type="GeneID" id="25275295"/>
<feature type="transmembrane region" description="Helical" evidence="8">
    <location>
        <begin position="314"/>
        <end position="336"/>
    </location>
</feature>
<keyword evidence="4 8" id="KW-0812">Transmembrane</keyword>
<dbReference type="Proteomes" id="UP000027920">
    <property type="component" value="Unassembled WGS sequence"/>
</dbReference>
<dbReference type="PROSITE" id="PS50850">
    <property type="entry name" value="MFS"/>
    <property type="match status" value="1"/>
</dbReference>
<dbReference type="RefSeq" id="XP_013264961.1">
    <property type="nucleotide sequence ID" value="XM_013409507.1"/>
</dbReference>
<feature type="transmembrane region" description="Helical" evidence="8">
    <location>
        <begin position="232"/>
        <end position="254"/>
    </location>
</feature>
<feature type="transmembrane region" description="Helical" evidence="8">
    <location>
        <begin position="597"/>
        <end position="619"/>
    </location>
</feature>
<keyword evidence="6 8" id="KW-0472">Membrane</keyword>
<dbReference type="InterPro" id="IPR011701">
    <property type="entry name" value="MFS"/>
</dbReference>
<feature type="transmembrane region" description="Helical" evidence="8">
    <location>
        <begin position="357"/>
        <end position="384"/>
    </location>
</feature>
<dbReference type="GO" id="GO:0022857">
    <property type="term" value="F:transmembrane transporter activity"/>
    <property type="evidence" value="ECO:0007669"/>
    <property type="project" value="InterPro"/>
</dbReference>
<feature type="transmembrane region" description="Helical" evidence="8">
    <location>
        <begin position="144"/>
        <end position="168"/>
    </location>
</feature>
<organism evidence="10 11">
    <name type="scientific">Exophiala aquamarina CBS 119918</name>
    <dbReference type="NCBI Taxonomy" id="1182545"/>
    <lineage>
        <taxon>Eukaryota</taxon>
        <taxon>Fungi</taxon>
        <taxon>Dikarya</taxon>
        <taxon>Ascomycota</taxon>
        <taxon>Pezizomycotina</taxon>
        <taxon>Eurotiomycetes</taxon>
        <taxon>Chaetothyriomycetidae</taxon>
        <taxon>Chaetothyriales</taxon>
        <taxon>Herpotrichiellaceae</taxon>
        <taxon>Exophiala</taxon>
    </lineage>
</organism>
<dbReference type="EMBL" id="AMGV01000001">
    <property type="protein sequence ID" value="KEF62371.1"/>
    <property type="molecule type" value="Genomic_DNA"/>
</dbReference>
<accession>A0A072PR81</accession>
<comment type="caution">
    <text evidence="10">The sequence shown here is derived from an EMBL/GenBank/DDBJ whole genome shotgun (WGS) entry which is preliminary data.</text>
</comment>
<comment type="subcellular location">
    <subcellularLocation>
        <location evidence="1">Membrane</location>
        <topology evidence="1">Multi-pass membrane protein</topology>
    </subcellularLocation>
</comment>
<evidence type="ECO:0000256" key="1">
    <source>
        <dbReference type="ARBA" id="ARBA00004141"/>
    </source>
</evidence>
<sequence>MASQASTGLIVVESSVTVEEVARDQSASNRHALFGDASQLYSATVSASSQFARNLFSTTTLHNSNPDLSETPARNKRWIAIALLLALINLICTIADTMMSVMLPAIMVDLDIEGFTWALAGPAVGSAATVLIAGQLYGVYRFKYVYLLFSILILTGILLSAITPSMILLFNARIVLGIGIAGQHLGVMIFLDHDGTFADKTRRDFFISVSAGIGLILGPICGGASAHRDKGWTAVFFVAFVMLLLLIVALMYVLPSQIGLPPLTRDWSSPDTLRSRFSRILRIDIIGCALSSIGILQFLITFNLAGTRISWSDMYVYIPFTISGLAICMFIVQQAIKFCTHPGLRVFPATYLRHFKTTILFGLTFLISGILNTTLPYVALYQMLTRPEPSALGTGTFFLCSFGGPHLIPTILVPVYIGSGLVTSYPLLPSYTLWSTVTSTFLMAGTILLFVNAPSFFPGQEGLPSILIQFALACIGWWCAVTLPMAHQIIDLLQPRNSGNEGVQHPYHNRCFILFASYLGSAIALTSTGSIFMHLGPRWTLQLLQDQLKDPFIHDAVLNPTREDSLIALLGYAFIRSGTSAELLHATIAAIRNTFSWSFVVILGFATLAFILSVIMLMYKIWKGYFELEDGVGAGVPDAWRLTAVASQSGGTETRRGNSMELEDRDTNQSTAVGNTERGDSYSSTNEDDRIEAVDSDRGISPTNITDKDEDQGDTTERARVETDMIGNHSTGEVDIERGRTDVATVLRGRALTRSGPAHGLRLANEMSGNVIWNPQFTWR</sequence>
<dbReference type="AlphaFoldDB" id="A0A072PR81"/>
<feature type="transmembrane region" description="Helical" evidence="8">
    <location>
        <begin position="466"/>
        <end position="490"/>
    </location>
</feature>
<feature type="transmembrane region" description="Helical" evidence="8">
    <location>
        <begin position="431"/>
        <end position="451"/>
    </location>
</feature>
<evidence type="ECO:0000256" key="2">
    <source>
        <dbReference type="ARBA" id="ARBA00007520"/>
    </source>
</evidence>
<keyword evidence="5 8" id="KW-1133">Transmembrane helix</keyword>
<proteinExistence type="inferred from homology"/>
<dbReference type="InterPro" id="IPR020846">
    <property type="entry name" value="MFS_dom"/>
</dbReference>
<feature type="compositionally biased region" description="Basic and acidic residues" evidence="7">
    <location>
        <begin position="687"/>
        <end position="698"/>
    </location>
</feature>
<feature type="transmembrane region" description="Helical" evidence="8">
    <location>
        <begin position="283"/>
        <end position="302"/>
    </location>
</feature>
<evidence type="ECO:0000313" key="10">
    <source>
        <dbReference type="EMBL" id="KEF62371.1"/>
    </source>
</evidence>
<evidence type="ECO:0000256" key="4">
    <source>
        <dbReference type="ARBA" id="ARBA00022692"/>
    </source>
</evidence>
<evidence type="ECO:0000259" key="9">
    <source>
        <dbReference type="PROSITE" id="PS50850"/>
    </source>
</evidence>
<dbReference type="PANTHER" id="PTHR23501">
    <property type="entry name" value="MAJOR FACILITATOR SUPERFAMILY"/>
    <property type="match status" value="1"/>
</dbReference>
<evidence type="ECO:0000256" key="3">
    <source>
        <dbReference type="ARBA" id="ARBA00022448"/>
    </source>
</evidence>
<name>A0A072PR81_9EURO</name>
<feature type="transmembrane region" description="Helical" evidence="8">
    <location>
        <begin position="115"/>
        <end position="137"/>
    </location>
</feature>
<dbReference type="InterPro" id="IPR036259">
    <property type="entry name" value="MFS_trans_sf"/>
</dbReference>
<comment type="similarity">
    <text evidence="2">Belongs to the major facilitator superfamily. TCR/Tet family.</text>
</comment>
<feature type="transmembrane region" description="Helical" evidence="8">
    <location>
        <begin position="396"/>
        <end position="419"/>
    </location>
</feature>
<dbReference type="GO" id="GO:0005886">
    <property type="term" value="C:plasma membrane"/>
    <property type="evidence" value="ECO:0007669"/>
    <property type="project" value="TreeGrafter"/>
</dbReference>
<evidence type="ECO:0000256" key="8">
    <source>
        <dbReference type="SAM" id="Phobius"/>
    </source>
</evidence>
<dbReference type="OrthoDB" id="4157088at2759"/>
<dbReference type="Pfam" id="PF07690">
    <property type="entry name" value="MFS_1"/>
    <property type="match status" value="1"/>
</dbReference>
<feature type="transmembrane region" description="Helical" evidence="8">
    <location>
        <begin position="174"/>
        <end position="193"/>
    </location>
</feature>
<feature type="transmembrane region" description="Helical" evidence="8">
    <location>
        <begin position="205"/>
        <end position="226"/>
    </location>
</feature>
<feature type="transmembrane region" description="Helical" evidence="8">
    <location>
        <begin position="78"/>
        <end position="103"/>
    </location>
</feature>
<feature type="domain" description="Major facilitator superfamily (MFS) profile" evidence="9">
    <location>
        <begin position="81"/>
        <end position="463"/>
    </location>
</feature>
<dbReference type="HOGENOM" id="CLU_389315_0_0_1"/>
<dbReference type="PANTHER" id="PTHR23501:SF12">
    <property type="entry name" value="MAJOR FACILITATOR SUPERFAMILY (MFS) PROFILE DOMAIN-CONTAINING PROTEIN-RELATED"/>
    <property type="match status" value="1"/>
</dbReference>
<protein>
    <recommendedName>
        <fullName evidence="9">Major facilitator superfamily (MFS) profile domain-containing protein</fullName>
    </recommendedName>
</protein>